<organism evidence="1 2">
    <name type="scientific">Poriferisphaera corsica</name>
    <dbReference type="NCBI Taxonomy" id="2528020"/>
    <lineage>
        <taxon>Bacteria</taxon>
        <taxon>Pseudomonadati</taxon>
        <taxon>Planctomycetota</taxon>
        <taxon>Phycisphaerae</taxon>
        <taxon>Phycisphaerales</taxon>
        <taxon>Phycisphaeraceae</taxon>
        <taxon>Poriferisphaera</taxon>
    </lineage>
</organism>
<dbReference type="AlphaFoldDB" id="A0A517YVP4"/>
<dbReference type="KEGG" id="pcor:KS4_23720"/>
<dbReference type="EMBL" id="CP036425">
    <property type="protein sequence ID" value="QDU34305.1"/>
    <property type="molecule type" value="Genomic_DNA"/>
</dbReference>
<sequence>MVRNSRLATVEEPICTRRVKAKNGNEYPLFDGRTYDVDRDGVRLTGQLKAVWVVMKDGEWRTFDQIKQAGVNGSDASISARLRDFRKDKFGGHEVSRRRGIASGVYEYQLVVRESEVSNG</sequence>
<dbReference type="OrthoDB" id="301930at2"/>
<accession>A0A517YVP4</accession>
<name>A0A517YVP4_9BACT</name>
<dbReference type="RefSeq" id="WP_145078030.1">
    <property type="nucleotide sequence ID" value="NZ_CP036425.1"/>
</dbReference>
<keyword evidence="2" id="KW-1185">Reference proteome</keyword>
<gene>
    <name evidence="1" type="ORF">KS4_23720</name>
</gene>
<evidence type="ECO:0000313" key="1">
    <source>
        <dbReference type="EMBL" id="QDU34305.1"/>
    </source>
</evidence>
<protein>
    <submittedName>
        <fullName evidence="1">Uncharacterized protein</fullName>
    </submittedName>
</protein>
<evidence type="ECO:0000313" key="2">
    <source>
        <dbReference type="Proteomes" id="UP000317369"/>
    </source>
</evidence>
<proteinExistence type="predicted"/>
<dbReference type="Proteomes" id="UP000317369">
    <property type="component" value="Chromosome"/>
</dbReference>
<reference evidence="1 2" key="1">
    <citation type="submission" date="2019-02" db="EMBL/GenBank/DDBJ databases">
        <title>Deep-cultivation of Planctomycetes and their phenomic and genomic characterization uncovers novel biology.</title>
        <authorList>
            <person name="Wiegand S."/>
            <person name="Jogler M."/>
            <person name="Boedeker C."/>
            <person name="Pinto D."/>
            <person name="Vollmers J."/>
            <person name="Rivas-Marin E."/>
            <person name="Kohn T."/>
            <person name="Peeters S.H."/>
            <person name="Heuer A."/>
            <person name="Rast P."/>
            <person name="Oberbeckmann S."/>
            <person name="Bunk B."/>
            <person name="Jeske O."/>
            <person name="Meyerdierks A."/>
            <person name="Storesund J.E."/>
            <person name="Kallscheuer N."/>
            <person name="Luecker S."/>
            <person name="Lage O.M."/>
            <person name="Pohl T."/>
            <person name="Merkel B.J."/>
            <person name="Hornburger P."/>
            <person name="Mueller R.-W."/>
            <person name="Bruemmer F."/>
            <person name="Labrenz M."/>
            <person name="Spormann A.M."/>
            <person name="Op den Camp H."/>
            <person name="Overmann J."/>
            <person name="Amann R."/>
            <person name="Jetten M.S.M."/>
            <person name="Mascher T."/>
            <person name="Medema M.H."/>
            <person name="Devos D.P."/>
            <person name="Kaster A.-K."/>
            <person name="Ovreas L."/>
            <person name="Rohde M."/>
            <person name="Galperin M.Y."/>
            <person name="Jogler C."/>
        </authorList>
    </citation>
    <scope>NUCLEOTIDE SEQUENCE [LARGE SCALE GENOMIC DNA]</scope>
    <source>
        <strain evidence="1 2">KS4</strain>
    </source>
</reference>